<reference evidence="2" key="1">
    <citation type="submission" date="2022-08" db="EMBL/GenBank/DDBJ databases">
        <title>Complete genome sequence of 14 non-tuberculosis mycobacteria type-strains.</title>
        <authorList>
            <person name="Igarashi Y."/>
            <person name="Osugi A."/>
            <person name="Mitarai S."/>
        </authorList>
    </citation>
    <scope>NUCLEOTIDE SEQUENCE</scope>
    <source>
        <strain evidence="2">DSM 45575</strain>
    </source>
</reference>
<feature type="transmembrane region" description="Helical" evidence="1">
    <location>
        <begin position="187"/>
        <end position="207"/>
    </location>
</feature>
<dbReference type="PANTHER" id="PTHR37305:SF1">
    <property type="entry name" value="MEMBRANE PROTEIN"/>
    <property type="match status" value="1"/>
</dbReference>
<dbReference type="Pfam" id="PF12679">
    <property type="entry name" value="ABC2_membrane_2"/>
    <property type="match status" value="1"/>
</dbReference>
<dbReference type="EMBL" id="CP092365">
    <property type="protein sequence ID" value="ULN52143.1"/>
    <property type="molecule type" value="Genomic_DNA"/>
</dbReference>
<gene>
    <name evidence="2" type="ORF">MIU77_14965</name>
</gene>
<protein>
    <submittedName>
        <fullName evidence="2">ABC transporter permease</fullName>
    </submittedName>
</protein>
<evidence type="ECO:0000256" key="1">
    <source>
        <dbReference type="SAM" id="Phobius"/>
    </source>
</evidence>
<accession>A0ABY3TWP5</accession>
<dbReference type="Proteomes" id="UP001055200">
    <property type="component" value="Chromosome"/>
</dbReference>
<keyword evidence="3" id="KW-1185">Reference proteome</keyword>
<dbReference type="RefSeq" id="WP_240170420.1">
    <property type="nucleotide sequence ID" value="NZ_CP092365.1"/>
</dbReference>
<name>A0ABY3TWP5_9MYCO</name>
<keyword evidence="1" id="KW-1133">Transmembrane helix</keyword>
<dbReference type="PANTHER" id="PTHR37305">
    <property type="entry name" value="INTEGRAL MEMBRANE PROTEIN-RELATED"/>
    <property type="match status" value="1"/>
</dbReference>
<feature type="transmembrane region" description="Helical" evidence="1">
    <location>
        <begin position="20"/>
        <end position="41"/>
    </location>
</feature>
<feature type="transmembrane region" description="Helical" evidence="1">
    <location>
        <begin position="236"/>
        <end position="258"/>
    </location>
</feature>
<evidence type="ECO:0000313" key="3">
    <source>
        <dbReference type="Proteomes" id="UP001055200"/>
    </source>
</evidence>
<sequence>MSTAIAAITALDLRLRRRLIIGYSVGMAVYVFLVVALYPVVKNDTDLDALTDSTLGALVGAAGSGLTSPDGWLNANLYGNFVPLIVLIATIGYGGSAVAGQNEDGSLALVATLPVSRGAILAAKLAALTVQALPVPIVTAGCVLTGRWFDLHIGAGALVGVTVGVWLLGLVFGALALAVGALTGSRGLAFGITAGIAALTYLINSLAPVVDWLHPRRFVSPFFYAVGDNQLQHGLAWGWAALLAAMTVMFAAAALAAFRRLDVH</sequence>
<proteinExistence type="predicted"/>
<keyword evidence="1" id="KW-0472">Membrane</keyword>
<feature type="transmembrane region" description="Helical" evidence="1">
    <location>
        <begin position="153"/>
        <end position="180"/>
    </location>
</feature>
<keyword evidence="1" id="KW-0812">Transmembrane</keyword>
<organism evidence="2 3">
    <name type="scientific">Mycolicibacillus parakoreensis</name>
    <dbReference type="NCBI Taxonomy" id="1069221"/>
    <lineage>
        <taxon>Bacteria</taxon>
        <taxon>Bacillati</taxon>
        <taxon>Actinomycetota</taxon>
        <taxon>Actinomycetes</taxon>
        <taxon>Mycobacteriales</taxon>
        <taxon>Mycobacteriaceae</taxon>
        <taxon>Mycolicibacillus</taxon>
    </lineage>
</organism>
<evidence type="ECO:0000313" key="2">
    <source>
        <dbReference type="EMBL" id="ULN52143.1"/>
    </source>
</evidence>
<feature type="transmembrane region" description="Helical" evidence="1">
    <location>
        <begin position="77"/>
        <end position="95"/>
    </location>
</feature>